<dbReference type="CDD" id="cd06225">
    <property type="entry name" value="HAMP"/>
    <property type="match status" value="1"/>
</dbReference>
<keyword evidence="4 7" id="KW-0812">Transmembrane</keyword>
<dbReference type="Gene3D" id="3.30.70.1230">
    <property type="entry name" value="Nucleotide cyclase"/>
    <property type="match status" value="1"/>
</dbReference>
<dbReference type="Gene3D" id="6.10.340.10">
    <property type="match status" value="1"/>
</dbReference>
<accession>A0A1N7GWP4</accession>
<evidence type="ECO:0000256" key="2">
    <source>
        <dbReference type="ARBA" id="ARBA00005381"/>
    </source>
</evidence>
<dbReference type="SMART" id="SM00044">
    <property type="entry name" value="CYCc"/>
    <property type="match status" value="1"/>
</dbReference>
<dbReference type="GO" id="GO:0035556">
    <property type="term" value="P:intracellular signal transduction"/>
    <property type="evidence" value="ECO:0007669"/>
    <property type="project" value="InterPro"/>
</dbReference>
<dbReference type="PANTHER" id="PTHR43081:SF17">
    <property type="entry name" value="BLL5647 PROTEIN"/>
    <property type="match status" value="1"/>
</dbReference>
<feature type="transmembrane region" description="Helical" evidence="7">
    <location>
        <begin position="178"/>
        <end position="198"/>
    </location>
</feature>
<dbReference type="SMART" id="SM00304">
    <property type="entry name" value="HAMP"/>
    <property type="match status" value="1"/>
</dbReference>
<dbReference type="GO" id="GO:0006171">
    <property type="term" value="P:cAMP biosynthetic process"/>
    <property type="evidence" value="ECO:0007669"/>
    <property type="project" value="TreeGrafter"/>
</dbReference>
<evidence type="ECO:0000313" key="11">
    <source>
        <dbReference type="Proteomes" id="UP000186218"/>
    </source>
</evidence>
<keyword evidence="6 7" id="KW-0472">Membrane</keyword>
<dbReference type="Pfam" id="PF00672">
    <property type="entry name" value="HAMP"/>
    <property type="match status" value="1"/>
</dbReference>
<feature type="transmembrane region" description="Helical" evidence="7">
    <location>
        <begin position="150"/>
        <end position="172"/>
    </location>
</feature>
<dbReference type="STRING" id="1344003.SAMN05445060_3188"/>
<keyword evidence="11" id="KW-1185">Reference proteome</keyword>
<comment type="similarity">
    <text evidence="2">Belongs to the adenylyl cyclase class-3 family.</text>
</comment>
<evidence type="ECO:0000256" key="6">
    <source>
        <dbReference type="ARBA" id="ARBA00023136"/>
    </source>
</evidence>
<proteinExistence type="inferred from homology"/>
<dbReference type="SUPFAM" id="SSF158472">
    <property type="entry name" value="HAMP domain-like"/>
    <property type="match status" value="1"/>
</dbReference>
<protein>
    <submittedName>
        <fullName evidence="10">Adenylate cyclase, class 3</fullName>
    </submittedName>
</protein>
<dbReference type="GO" id="GO:0005886">
    <property type="term" value="C:plasma membrane"/>
    <property type="evidence" value="ECO:0007669"/>
    <property type="project" value="UniProtKB-SubCell"/>
</dbReference>
<dbReference type="EMBL" id="FTNT01000010">
    <property type="protein sequence ID" value="SIS17011.1"/>
    <property type="molecule type" value="Genomic_DNA"/>
</dbReference>
<evidence type="ECO:0000256" key="3">
    <source>
        <dbReference type="ARBA" id="ARBA00022475"/>
    </source>
</evidence>
<comment type="subcellular location">
    <subcellularLocation>
        <location evidence="1">Cell membrane</location>
        <topology evidence="1">Multi-pass membrane protein</topology>
    </subcellularLocation>
</comment>
<dbReference type="Proteomes" id="UP000186218">
    <property type="component" value="Unassembled WGS sequence"/>
</dbReference>
<dbReference type="PROSITE" id="PS50885">
    <property type="entry name" value="HAMP"/>
    <property type="match status" value="1"/>
</dbReference>
<dbReference type="CDD" id="cd07302">
    <property type="entry name" value="CHD"/>
    <property type="match status" value="1"/>
</dbReference>
<feature type="transmembrane region" description="Helical" evidence="7">
    <location>
        <begin position="227"/>
        <end position="250"/>
    </location>
</feature>
<evidence type="ECO:0000259" key="8">
    <source>
        <dbReference type="PROSITE" id="PS50125"/>
    </source>
</evidence>
<feature type="transmembrane region" description="Helical" evidence="7">
    <location>
        <begin position="100"/>
        <end position="121"/>
    </location>
</feature>
<organism evidence="10 11">
    <name type="scientific">Williamsia sterculiae</name>
    <dbReference type="NCBI Taxonomy" id="1344003"/>
    <lineage>
        <taxon>Bacteria</taxon>
        <taxon>Bacillati</taxon>
        <taxon>Actinomycetota</taxon>
        <taxon>Actinomycetes</taxon>
        <taxon>Mycobacteriales</taxon>
        <taxon>Nocardiaceae</taxon>
        <taxon>Williamsia</taxon>
    </lineage>
</organism>
<dbReference type="AlphaFoldDB" id="A0A1N7GWP4"/>
<feature type="domain" description="HAMP" evidence="9">
    <location>
        <begin position="284"/>
        <end position="336"/>
    </location>
</feature>
<keyword evidence="5 7" id="KW-1133">Transmembrane helix</keyword>
<evidence type="ECO:0000313" key="10">
    <source>
        <dbReference type="EMBL" id="SIS17011.1"/>
    </source>
</evidence>
<evidence type="ECO:0000259" key="9">
    <source>
        <dbReference type="PROSITE" id="PS50885"/>
    </source>
</evidence>
<evidence type="ECO:0000256" key="7">
    <source>
        <dbReference type="SAM" id="Phobius"/>
    </source>
</evidence>
<feature type="transmembrane region" description="Helical" evidence="7">
    <location>
        <begin position="262"/>
        <end position="283"/>
    </location>
</feature>
<dbReference type="SUPFAM" id="SSF55073">
    <property type="entry name" value="Nucleotide cyclase"/>
    <property type="match status" value="1"/>
</dbReference>
<sequence>MQRTVATSLARLSSGTRQGSRAFGVDVYEAVTGRYPYDGRDWGSVDLDERRTIACRLLLATITSIVLVTLSVGIETMVMIRLVVSGGSLIVAGEPYAAVWPFPVALAVSGAAEFVLAYSLLRPHLRWFRSGADAGAARRRSVQLLPIRQAAVTAGSWALGAVLYIILCGAYRGVDVLVVLGALTLAGVSASCVTYMVIERASRPLAAAAMADADFPEPRLGIRQRMLVIWLVCSAVPLLGMVLINIGRAVGWVPGSGSSIDVPIVTLAVICLSSGARSIALVSQSLTDPLRGMRRVIDQLRVGDFDARVDVYDSSELGMVQHDFNEMVAGVAEREHIRDLFERHVGGEVARQAVENGVGLQGGNTHVGVLFVDIAGSTQFAEEENPEIVAETLNSFFSIVAEVVDTHHGFINKFEGDAALAVFGAPIELADPAAAALAAARDLGAALQALPLHCGIGVSAGTVFAGNIGAESRYEYTVIGDPVNECARLSEIAKNTESNIIAGGRAVCAETAETLYDPVAAEQGAYSERGQWASIGTVQLRGRSNDTEVFAPAELVADLRVPDADSIDDVAITSADDMASDFRGAVADRATGLIGSLVKLPLTVLRQQR</sequence>
<dbReference type="OrthoDB" id="368920at2"/>
<keyword evidence="3" id="KW-1003">Cell membrane</keyword>
<evidence type="ECO:0000256" key="4">
    <source>
        <dbReference type="ARBA" id="ARBA00022692"/>
    </source>
</evidence>
<reference evidence="10 11" key="1">
    <citation type="submission" date="2017-01" db="EMBL/GenBank/DDBJ databases">
        <authorList>
            <person name="Mah S.A."/>
            <person name="Swanson W.J."/>
            <person name="Moy G.W."/>
            <person name="Vacquier V.D."/>
        </authorList>
    </citation>
    <scope>NUCLEOTIDE SEQUENCE [LARGE SCALE GENOMIC DNA]</scope>
    <source>
        <strain evidence="10 11">CPCC 203464</strain>
    </source>
</reference>
<dbReference type="InterPro" id="IPR050697">
    <property type="entry name" value="Adenylyl/Guanylyl_Cyclase_3/4"/>
</dbReference>
<evidence type="ECO:0000256" key="1">
    <source>
        <dbReference type="ARBA" id="ARBA00004651"/>
    </source>
</evidence>
<dbReference type="PANTHER" id="PTHR43081">
    <property type="entry name" value="ADENYLATE CYCLASE, TERMINAL-DIFFERENTIATION SPECIFIC-RELATED"/>
    <property type="match status" value="1"/>
</dbReference>
<dbReference type="InterPro" id="IPR029787">
    <property type="entry name" value="Nucleotide_cyclase"/>
</dbReference>
<evidence type="ECO:0000256" key="5">
    <source>
        <dbReference type="ARBA" id="ARBA00022989"/>
    </source>
</evidence>
<feature type="transmembrane region" description="Helical" evidence="7">
    <location>
        <begin position="57"/>
        <end position="80"/>
    </location>
</feature>
<dbReference type="GO" id="GO:0004016">
    <property type="term" value="F:adenylate cyclase activity"/>
    <property type="evidence" value="ECO:0007669"/>
    <property type="project" value="UniProtKB-ARBA"/>
</dbReference>
<gene>
    <name evidence="10" type="ORF">SAMN05445060_3188</name>
</gene>
<feature type="domain" description="Guanylate cyclase" evidence="8">
    <location>
        <begin position="368"/>
        <end position="490"/>
    </location>
</feature>
<dbReference type="RefSeq" id="WP_143690415.1">
    <property type="nucleotide sequence ID" value="NZ_FTNT01000010.1"/>
</dbReference>
<dbReference type="PROSITE" id="PS50125">
    <property type="entry name" value="GUANYLATE_CYCLASE_2"/>
    <property type="match status" value="1"/>
</dbReference>
<dbReference type="InterPro" id="IPR003660">
    <property type="entry name" value="HAMP_dom"/>
</dbReference>
<name>A0A1N7GWP4_9NOCA</name>
<dbReference type="Pfam" id="PF00211">
    <property type="entry name" value="Guanylate_cyc"/>
    <property type="match status" value="1"/>
</dbReference>
<dbReference type="InterPro" id="IPR001054">
    <property type="entry name" value="A/G_cyclase"/>
</dbReference>